<name>A0A9I9E4U7_CUCME</name>
<proteinExistence type="predicted"/>
<evidence type="ECO:0000313" key="2">
    <source>
        <dbReference type="EnsemblPlants" id="MELO3C028749.2.1"/>
    </source>
</evidence>
<dbReference type="Pfam" id="PF01370">
    <property type="entry name" value="Epimerase"/>
    <property type="match status" value="1"/>
</dbReference>
<dbReference type="Gramene" id="MELO3C028749.2.1">
    <property type="protein sequence ID" value="MELO3C028749.2.1"/>
    <property type="gene ID" value="MELO3C028749.2"/>
</dbReference>
<dbReference type="PANTHER" id="PTHR11092">
    <property type="entry name" value="SUGAR NUCLEOTIDE EPIMERASE RELATED"/>
    <property type="match status" value="1"/>
</dbReference>
<dbReference type="Gene3D" id="3.40.50.720">
    <property type="entry name" value="NAD(P)-binding Rossmann-like Domain"/>
    <property type="match status" value="1"/>
</dbReference>
<sequence>MASSSFPVLVDQHCPSNPPYLNHHFSLFPSLLLTLSADASPTPLMDLPPAISFSWSRTVSHSLRIPQHLTICGNRFRVFCAIDATKMKNQLTVSITGATGFIGRRLVQRLHADKHNIRVLTCSKSKAKLIFPAKEFPGIMIAEELGWKDCIQGSDGVVNLAGMPISTRWFSEVVSLISDAPDAARPTVLVSATAVGTSETATFDERSPSGNDYLAEGMGSNSPGVNKNVRVAIIRIGVVLGKEGGALSMRVCPY</sequence>
<organism evidence="2">
    <name type="scientific">Cucumis melo</name>
    <name type="common">Muskmelon</name>
    <dbReference type="NCBI Taxonomy" id="3656"/>
    <lineage>
        <taxon>Eukaryota</taxon>
        <taxon>Viridiplantae</taxon>
        <taxon>Streptophyta</taxon>
        <taxon>Embryophyta</taxon>
        <taxon>Tracheophyta</taxon>
        <taxon>Spermatophyta</taxon>
        <taxon>Magnoliopsida</taxon>
        <taxon>eudicotyledons</taxon>
        <taxon>Gunneridae</taxon>
        <taxon>Pentapetalae</taxon>
        <taxon>rosids</taxon>
        <taxon>fabids</taxon>
        <taxon>Cucurbitales</taxon>
        <taxon>Cucurbitaceae</taxon>
        <taxon>Benincaseae</taxon>
        <taxon>Cucumis</taxon>
    </lineage>
</organism>
<protein>
    <recommendedName>
        <fullName evidence="1">NAD-dependent epimerase/dehydratase domain-containing protein</fullName>
    </recommendedName>
</protein>
<reference evidence="2" key="1">
    <citation type="submission" date="2023-03" db="UniProtKB">
        <authorList>
            <consortium name="EnsemblPlants"/>
        </authorList>
    </citation>
    <scope>IDENTIFICATION</scope>
</reference>
<dbReference type="EnsemblPlants" id="MELO3C028749.2.1">
    <property type="protein sequence ID" value="MELO3C028749.2.1"/>
    <property type="gene ID" value="MELO3C028749.2"/>
</dbReference>
<dbReference type="PANTHER" id="PTHR11092:SF0">
    <property type="entry name" value="EPIMERASE FAMILY PROTEIN SDR39U1"/>
    <property type="match status" value="1"/>
</dbReference>
<dbReference type="AlphaFoldDB" id="A0A9I9E4U7"/>
<evidence type="ECO:0000259" key="1">
    <source>
        <dbReference type="Pfam" id="PF01370"/>
    </source>
</evidence>
<accession>A0A9I9E4U7</accession>
<dbReference type="SUPFAM" id="SSF51735">
    <property type="entry name" value="NAD(P)-binding Rossmann-fold domains"/>
    <property type="match status" value="1"/>
</dbReference>
<feature type="domain" description="NAD-dependent epimerase/dehydratase" evidence="1">
    <location>
        <begin position="94"/>
        <end position="166"/>
    </location>
</feature>
<dbReference type="InterPro" id="IPR036291">
    <property type="entry name" value="NAD(P)-bd_dom_sf"/>
</dbReference>
<dbReference type="InterPro" id="IPR001509">
    <property type="entry name" value="Epimerase_deHydtase"/>
</dbReference>